<name>A0A3B4EN08_PYGNA</name>
<dbReference type="PROSITE" id="PS50835">
    <property type="entry name" value="IG_LIKE"/>
    <property type="match status" value="1"/>
</dbReference>
<reference evidence="2" key="2">
    <citation type="submission" date="2025-08" db="UniProtKB">
        <authorList>
            <consortium name="Ensembl"/>
        </authorList>
    </citation>
    <scope>IDENTIFICATION</scope>
</reference>
<dbReference type="InterPro" id="IPR007110">
    <property type="entry name" value="Ig-like_dom"/>
</dbReference>
<evidence type="ECO:0000313" key="3">
    <source>
        <dbReference type="Proteomes" id="UP001501920"/>
    </source>
</evidence>
<proteinExistence type="predicted"/>
<reference evidence="2" key="3">
    <citation type="submission" date="2025-09" db="UniProtKB">
        <authorList>
            <consortium name="Ensembl"/>
        </authorList>
    </citation>
    <scope>IDENTIFICATION</scope>
</reference>
<dbReference type="Pfam" id="PF07686">
    <property type="entry name" value="V-set"/>
    <property type="match status" value="1"/>
</dbReference>
<dbReference type="AlphaFoldDB" id="A0A3B4EN08"/>
<dbReference type="CDD" id="cd00099">
    <property type="entry name" value="IgV"/>
    <property type="match status" value="1"/>
</dbReference>
<dbReference type="SMART" id="SM00409">
    <property type="entry name" value="IG"/>
    <property type="match status" value="1"/>
</dbReference>
<reference evidence="2 3" key="1">
    <citation type="submission" date="2020-10" db="EMBL/GenBank/DDBJ databases">
        <title>Pygocentrus nattereri (red-bellied piranha) genome, fPygNat1, primary haplotype.</title>
        <authorList>
            <person name="Myers G."/>
            <person name="Meyer A."/>
            <person name="Karagic N."/>
            <person name="Pippel M."/>
            <person name="Winkler S."/>
            <person name="Tracey A."/>
            <person name="Wood J."/>
            <person name="Formenti G."/>
            <person name="Howe K."/>
            <person name="Fedrigo O."/>
            <person name="Jarvis E.D."/>
        </authorList>
    </citation>
    <scope>NUCLEOTIDE SEQUENCE [LARGE SCALE GENOMIC DNA]</scope>
</reference>
<dbReference type="STRING" id="42514.ENSPNAP00000036659"/>
<dbReference type="InterPro" id="IPR003599">
    <property type="entry name" value="Ig_sub"/>
</dbReference>
<evidence type="ECO:0000313" key="2">
    <source>
        <dbReference type="Ensembl" id="ENSPNAP00000036659.2"/>
    </source>
</evidence>
<evidence type="ECO:0000259" key="1">
    <source>
        <dbReference type="PROSITE" id="PS50835"/>
    </source>
</evidence>
<dbReference type="InterPro" id="IPR013106">
    <property type="entry name" value="Ig_V-set"/>
</dbReference>
<accession>A0A3B4EN08</accession>
<dbReference type="Proteomes" id="UP001501920">
    <property type="component" value="Chromosome 8"/>
</dbReference>
<dbReference type="InterPro" id="IPR013783">
    <property type="entry name" value="Ig-like_fold"/>
</dbReference>
<dbReference type="InterPro" id="IPR036179">
    <property type="entry name" value="Ig-like_dom_sf"/>
</dbReference>
<protein>
    <recommendedName>
        <fullName evidence="1">Ig-like domain-containing protein</fullName>
    </recommendedName>
</protein>
<dbReference type="GeneTree" id="ENSGT01120000272581"/>
<organism evidence="2 3">
    <name type="scientific">Pygocentrus nattereri</name>
    <name type="common">Red-bellied piranha</name>
    <dbReference type="NCBI Taxonomy" id="42514"/>
    <lineage>
        <taxon>Eukaryota</taxon>
        <taxon>Metazoa</taxon>
        <taxon>Chordata</taxon>
        <taxon>Craniata</taxon>
        <taxon>Vertebrata</taxon>
        <taxon>Euteleostomi</taxon>
        <taxon>Actinopterygii</taxon>
        <taxon>Neopterygii</taxon>
        <taxon>Teleostei</taxon>
        <taxon>Ostariophysi</taxon>
        <taxon>Characiformes</taxon>
        <taxon>Characoidei</taxon>
        <taxon>Pygocentrus</taxon>
    </lineage>
</organism>
<dbReference type="SMART" id="SM00406">
    <property type="entry name" value="IGv"/>
    <property type="match status" value="1"/>
</dbReference>
<sequence length="133" mass="15091">MQNSEPLVISAEPGEAVTITCTFVDDSSADVRMWYKQRLEHVPLEVGSKIKDKDPVMSPHFKQTRFKIDRIANAISLRIEPVTKEDEGMYFCGLGRQNAMDFSTATFLAVTGDILIYCSQCCFYVKCLFNKSY</sequence>
<keyword evidence="3" id="KW-1185">Reference proteome</keyword>
<feature type="domain" description="Ig-like" evidence="1">
    <location>
        <begin position="11"/>
        <end position="103"/>
    </location>
</feature>
<dbReference type="Ensembl" id="ENSPNAT00000040190.2">
    <property type="protein sequence ID" value="ENSPNAP00000036659.2"/>
    <property type="gene ID" value="ENSPNAG00000027673.2"/>
</dbReference>
<dbReference type="SUPFAM" id="SSF48726">
    <property type="entry name" value="Immunoglobulin"/>
    <property type="match status" value="1"/>
</dbReference>
<dbReference type="Gene3D" id="2.60.40.10">
    <property type="entry name" value="Immunoglobulins"/>
    <property type="match status" value="1"/>
</dbReference>